<organism evidence="2 3">
    <name type="scientific">Paenibacillus antri</name>
    <dbReference type="NCBI Taxonomy" id="2582848"/>
    <lineage>
        <taxon>Bacteria</taxon>
        <taxon>Bacillati</taxon>
        <taxon>Bacillota</taxon>
        <taxon>Bacilli</taxon>
        <taxon>Bacillales</taxon>
        <taxon>Paenibacillaceae</taxon>
        <taxon>Paenibacillus</taxon>
    </lineage>
</organism>
<evidence type="ECO:0000313" key="2">
    <source>
        <dbReference type="EMBL" id="TLS48896.1"/>
    </source>
</evidence>
<dbReference type="CDD" id="cd15787">
    <property type="entry name" value="YycH_N"/>
    <property type="match status" value="1"/>
</dbReference>
<keyword evidence="3" id="KW-1185">Reference proteome</keyword>
<protein>
    <recommendedName>
        <fullName evidence="1">Regulatory protein YycH domain-containing protein</fullName>
    </recommendedName>
</protein>
<dbReference type="Pfam" id="PF07435">
    <property type="entry name" value="YycH"/>
    <property type="match status" value="1"/>
</dbReference>
<dbReference type="AlphaFoldDB" id="A0A5R9G3M4"/>
<sequence>MMESAKTLLLVVLVAASLAQSYLLAYSSPKFDTIVPTDYVESKLEGTQAELSALVFPKDIVLRFPSGEYTVLYPRMIFYTMILEVVEQRTFDGLRAATGVVDLTEAGGDGAQGVEIRFAEELPMSVLQQTMNLQGEALAEAKAVDRIHIYTQPEREEVRVFFVGSRSGAIYEATRADLTVKDVERFVGFGETRTRYTALQGGHYLPTEPLPMVEYQYAYRRFTADQLQRSLFPDPFSTRNLTERDGSEIYTDGKRGLQLSNEQLWMSYTDPAAPAEGVQSPLDTALSAVQFVNRHGGWNGDYMLEGLRQEANGTEQRAVFRHYVGTYPGAYPIAGTRDGTPFGPIELALRNRVVTNYDRSTVQLETNVLERRSLQLPGGESLIALWDAFEEKALVRSIYPAYRAMLTEDNVVLEPIWALTMEDGTVRALPGGGAY</sequence>
<feature type="domain" description="Regulatory protein YycH" evidence="1">
    <location>
        <begin position="3"/>
        <end position="423"/>
    </location>
</feature>
<evidence type="ECO:0000313" key="3">
    <source>
        <dbReference type="Proteomes" id="UP000309676"/>
    </source>
</evidence>
<gene>
    <name evidence="2" type="ORF">FE782_28250</name>
</gene>
<dbReference type="Proteomes" id="UP000309676">
    <property type="component" value="Unassembled WGS sequence"/>
</dbReference>
<dbReference type="OrthoDB" id="2382185at2"/>
<dbReference type="InterPro" id="IPR009996">
    <property type="entry name" value="YycH"/>
</dbReference>
<accession>A0A5R9G3M4</accession>
<comment type="caution">
    <text evidence="2">The sequence shown here is derived from an EMBL/GenBank/DDBJ whole genome shotgun (WGS) entry which is preliminary data.</text>
</comment>
<dbReference type="RefSeq" id="WP_138197706.1">
    <property type="nucleotide sequence ID" value="NZ_VCIW01000027.1"/>
</dbReference>
<dbReference type="EMBL" id="VCIW01000027">
    <property type="protein sequence ID" value="TLS48896.1"/>
    <property type="molecule type" value="Genomic_DNA"/>
</dbReference>
<evidence type="ECO:0000259" key="1">
    <source>
        <dbReference type="Pfam" id="PF07435"/>
    </source>
</evidence>
<dbReference type="Gene3D" id="3.30.310.160">
    <property type="entry name" value="YycH protein, domain 2"/>
    <property type="match status" value="1"/>
</dbReference>
<name>A0A5R9G3M4_9BACL</name>
<proteinExistence type="predicted"/>
<reference evidence="2 3" key="1">
    <citation type="submission" date="2019-05" db="EMBL/GenBank/DDBJ databases">
        <authorList>
            <person name="Narsing Rao M.P."/>
            <person name="Li W.J."/>
        </authorList>
    </citation>
    <scope>NUCLEOTIDE SEQUENCE [LARGE SCALE GENOMIC DNA]</scope>
    <source>
        <strain evidence="2 3">SYSU_K30003</strain>
    </source>
</reference>
<dbReference type="InterPro" id="IPR042274">
    <property type="entry name" value="YycH/YycI_2"/>
</dbReference>